<dbReference type="EMBL" id="JADOGI010000126">
    <property type="protein sequence ID" value="MBF8190567.1"/>
    <property type="molecule type" value="Genomic_DNA"/>
</dbReference>
<proteinExistence type="predicted"/>
<evidence type="ECO:0000313" key="2">
    <source>
        <dbReference type="Proteomes" id="UP000605361"/>
    </source>
</evidence>
<evidence type="ECO:0000313" key="1">
    <source>
        <dbReference type="EMBL" id="MBF8190567.1"/>
    </source>
</evidence>
<name>A0A931F2D5_9ACTN</name>
<dbReference type="RefSeq" id="WP_195899485.1">
    <property type="nucleotide sequence ID" value="NZ_JADOGI010000126.1"/>
</dbReference>
<dbReference type="Gene3D" id="3.40.50.300">
    <property type="entry name" value="P-loop containing nucleotide triphosphate hydrolases"/>
    <property type="match status" value="1"/>
</dbReference>
<comment type="caution">
    <text evidence="1">The sequence shown here is derived from an EMBL/GenBank/DDBJ whole genome shotgun (WGS) entry which is preliminary data.</text>
</comment>
<dbReference type="InterPro" id="IPR027417">
    <property type="entry name" value="P-loop_NTPase"/>
</dbReference>
<dbReference type="Proteomes" id="UP000605361">
    <property type="component" value="Unassembled WGS sequence"/>
</dbReference>
<dbReference type="AlphaFoldDB" id="A0A931F2D5"/>
<sequence>MLLVLATQRMTTDAIPGPLKGVCSLRWAVRCPDTTASNAVLGQGAAGAGYNASDIPRSHRGVGILDADGSDPVKIRSYFLDDAGTDLADVAAVAYELRRAAGTLPPEVQAVAQDPRVPALPRQGGGAPVAAGLWLTSLIDTFVTVCDSCAPAPRAARPTPSTSLLTGAAMRFPLRTLASLAALSGAFLISAPAPAQASTDAAAAATYRGEGDDVVRIPVTSAAGIVKASHSGESNFIVWALDSRGRTSKLLSNGIGDYRGRVLLPAGARYATIEADGAWSISR</sequence>
<gene>
    <name evidence="1" type="ORF">ITP53_33615</name>
</gene>
<accession>A0A931F2D5</accession>
<protein>
    <submittedName>
        <fullName evidence="1">Uncharacterized protein</fullName>
    </submittedName>
</protein>
<keyword evidence="2" id="KW-1185">Reference proteome</keyword>
<organism evidence="1 2">
    <name type="scientific">Nonomuraea cypriaca</name>
    <dbReference type="NCBI Taxonomy" id="1187855"/>
    <lineage>
        <taxon>Bacteria</taxon>
        <taxon>Bacillati</taxon>
        <taxon>Actinomycetota</taxon>
        <taxon>Actinomycetes</taxon>
        <taxon>Streptosporangiales</taxon>
        <taxon>Streptosporangiaceae</taxon>
        <taxon>Nonomuraea</taxon>
    </lineage>
</organism>
<reference evidence="1" key="1">
    <citation type="submission" date="2020-11" db="EMBL/GenBank/DDBJ databases">
        <title>Whole-genome analyses of Nonomuraea sp. K274.</title>
        <authorList>
            <person name="Veyisoglu A."/>
        </authorList>
    </citation>
    <scope>NUCLEOTIDE SEQUENCE</scope>
    <source>
        <strain evidence="1">K274</strain>
    </source>
</reference>